<keyword evidence="7" id="KW-0961">Cell wall biogenesis/degradation</keyword>
<evidence type="ECO:0008006" key="12">
    <source>
        <dbReference type="Google" id="ProtNLM"/>
    </source>
</evidence>
<evidence type="ECO:0000256" key="9">
    <source>
        <dbReference type="SAM" id="SignalP"/>
    </source>
</evidence>
<keyword evidence="9" id="KW-0732">Signal</keyword>
<sequence>MYIMASSSSVWMWSPLVLVLVSAVFVSVVDARTPKIYNVQSFGALPNGKTDSSEALLAAWGLACKDSGSTVVFPNSGKFLLDPVTLNGPCVGPITLQVDGVLKAPKKTFLTEEQWILFNNLRNLTVGGHGGTFDG</sequence>
<gene>
    <name evidence="10" type="ORF">CEPIT_LOCUS5837</name>
</gene>
<accession>A0AAV0CIE3</accession>
<evidence type="ECO:0000256" key="8">
    <source>
        <dbReference type="RuleBase" id="RU361169"/>
    </source>
</evidence>
<keyword evidence="6 8" id="KW-0326">Glycosidase</keyword>
<evidence type="ECO:0000256" key="2">
    <source>
        <dbReference type="ARBA" id="ARBA00008834"/>
    </source>
</evidence>
<dbReference type="InterPro" id="IPR011050">
    <property type="entry name" value="Pectin_lyase_fold/virulence"/>
</dbReference>
<dbReference type="AlphaFoldDB" id="A0AAV0CIE3"/>
<dbReference type="GO" id="GO:0005975">
    <property type="term" value="P:carbohydrate metabolic process"/>
    <property type="evidence" value="ECO:0007669"/>
    <property type="project" value="InterPro"/>
</dbReference>
<keyword evidence="4" id="KW-0964">Secreted</keyword>
<evidence type="ECO:0000256" key="3">
    <source>
        <dbReference type="ARBA" id="ARBA00022512"/>
    </source>
</evidence>
<dbReference type="GO" id="GO:0004650">
    <property type="term" value="F:polygalacturonase activity"/>
    <property type="evidence" value="ECO:0007669"/>
    <property type="project" value="InterPro"/>
</dbReference>
<dbReference type="PANTHER" id="PTHR31375">
    <property type="match status" value="1"/>
</dbReference>
<dbReference type="Pfam" id="PF00295">
    <property type="entry name" value="Glyco_hydro_28"/>
    <property type="match status" value="1"/>
</dbReference>
<comment type="caution">
    <text evidence="10">The sequence shown here is derived from an EMBL/GenBank/DDBJ whole genome shotgun (WGS) entry which is preliminary data.</text>
</comment>
<evidence type="ECO:0000256" key="1">
    <source>
        <dbReference type="ARBA" id="ARBA00004191"/>
    </source>
</evidence>
<evidence type="ECO:0000256" key="4">
    <source>
        <dbReference type="ARBA" id="ARBA00022525"/>
    </source>
</evidence>
<protein>
    <recommendedName>
        <fullName evidence="12">Polygalacturonase</fullName>
    </recommendedName>
</protein>
<proteinExistence type="inferred from homology"/>
<keyword evidence="11" id="KW-1185">Reference proteome</keyword>
<feature type="signal peptide" evidence="9">
    <location>
        <begin position="1"/>
        <end position="31"/>
    </location>
</feature>
<dbReference type="GO" id="GO:0071555">
    <property type="term" value="P:cell wall organization"/>
    <property type="evidence" value="ECO:0007669"/>
    <property type="project" value="UniProtKB-KW"/>
</dbReference>
<dbReference type="InterPro" id="IPR012334">
    <property type="entry name" value="Pectin_lyas_fold"/>
</dbReference>
<dbReference type="InterPro" id="IPR000743">
    <property type="entry name" value="Glyco_hydro_28"/>
</dbReference>
<dbReference type="EMBL" id="CAMAPF010000030">
    <property type="protein sequence ID" value="CAH9076302.1"/>
    <property type="molecule type" value="Genomic_DNA"/>
</dbReference>
<keyword evidence="5 8" id="KW-0378">Hydrolase</keyword>
<dbReference type="Proteomes" id="UP001152523">
    <property type="component" value="Unassembled WGS sequence"/>
</dbReference>
<evidence type="ECO:0000313" key="10">
    <source>
        <dbReference type="EMBL" id="CAH9076302.1"/>
    </source>
</evidence>
<comment type="similarity">
    <text evidence="2 8">Belongs to the glycosyl hydrolase 28 family.</text>
</comment>
<evidence type="ECO:0000256" key="7">
    <source>
        <dbReference type="ARBA" id="ARBA00023316"/>
    </source>
</evidence>
<feature type="chain" id="PRO_5043538505" description="Polygalacturonase" evidence="9">
    <location>
        <begin position="32"/>
        <end position="135"/>
    </location>
</feature>
<feature type="non-terminal residue" evidence="10">
    <location>
        <position position="135"/>
    </location>
</feature>
<evidence type="ECO:0000313" key="11">
    <source>
        <dbReference type="Proteomes" id="UP001152523"/>
    </source>
</evidence>
<dbReference type="SUPFAM" id="SSF51126">
    <property type="entry name" value="Pectin lyase-like"/>
    <property type="match status" value="1"/>
</dbReference>
<reference evidence="10" key="1">
    <citation type="submission" date="2022-07" db="EMBL/GenBank/DDBJ databases">
        <authorList>
            <person name="Macas J."/>
            <person name="Novak P."/>
            <person name="Neumann P."/>
        </authorList>
    </citation>
    <scope>NUCLEOTIDE SEQUENCE</scope>
</reference>
<evidence type="ECO:0000256" key="5">
    <source>
        <dbReference type="ARBA" id="ARBA00022801"/>
    </source>
</evidence>
<organism evidence="10 11">
    <name type="scientific">Cuscuta epithymum</name>
    <dbReference type="NCBI Taxonomy" id="186058"/>
    <lineage>
        <taxon>Eukaryota</taxon>
        <taxon>Viridiplantae</taxon>
        <taxon>Streptophyta</taxon>
        <taxon>Embryophyta</taxon>
        <taxon>Tracheophyta</taxon>
        <taxon>Spermatophyta</taxon>
        <taxon>Magnoliopsida</taxon>
        <taxon>eudicotyledons</taxon>
        <taxon>Gunneridae</taxon>
        <taxon>Pentapetalae</taxon>
        <taxon>asterids</taxon>
        <taxon>lamiids</taxon>
        <taxon>Solanales</taxon>
        <taxon>Convolvulaceae</taxon>
        <taxon>Cuscuteae</taxon>
        <taxon>Cuscuta</taxon>
        <taxon>Cuscuta subgen. Cuscuta</taxon>
    </lineage>
</organism>
<evidence type="ECO:0000256" key="6">
    <source>
        <dbReference type="ARBA" id="ARBA00023295"/>
    </source>
</evidence>
<name>A0AAV0CIE3_9ASTE</name>
<dbReference type="Gene3D" id="2.160.20.10">
    <property type="entry name" value="Single-stranded right-handed beta-helix, Pectin lyase-like"/>
    <property type="match status" value="1"/>
</dbReference>
<keyword evidence="3" id="KW-0134">Cell wall</keyword>
<comment type="subcellular location">
    <subcellularLocation>
        <location evidence="1">Secreted</location>
        <location evidence="1">Cell wall</location>
    </subcellularLocation>
</comment>